<dbReference type="Proteomes" id="UP001630127">
    <property type="component" value="Unassembled WGS sequence"/>
</dbReference>
<protein>
    <recommendedName>
        <fullName evidence="2">DUF3444 domain-containing protein</fullName>
    </recommendedName>
</protein>
<dbReference type="InterPro" id="IPR024593">
    <property type="entry name" value="DUF3444"/>
</dbReference>
<evidence type="ECO:0000256" key="1">
    <source>
        <dbReference type="SAM" id="MobiDB-lite"/>
    </source>
</evidence>
<evidence type="ECO:0000313" key="3">
    <source>
        <dbReference type="EMBL" id="KAL3507926.1"/>
    </source>
</evidence>
<proteinExistence type="predicted"/>
<comment type="caution">
    <text evidence="3">The sequence shown here is derived from an EMBL/GenBank/DDBJ whole genome shotgun (WGS) entry which is preliminary data.</text>
</comment>
<name>A0ABD2YMN0_9GENT</name>
<dbReference type="PANTHER" id="PTHR45089">
    <property type="entry name" value="DNAJ HEAT SHOCK AMINO-TERMINAL DOMAIN PROTEIN-RELATED"/>
    <property type="match status" value="1"/>
</dbReference>
<dbReference type="EMBL" id="JBJUIK010000013">
    <property type="protein sequence ID" value="KAL3507926.1"/>
    <property type="molecule type" value="Genomic_DNA"/>
</dbReference>
<evidence type="ECO:0000313" key="4">
    <source>
        <dbReference type="Proteomes" id="UP001630127"/>
    </source>
</evidence>
<reference evidence="3 4" key="1">
    <citation type="submission" date="2024-11" db="EMBL/GenBank/DDBJ databases">
        <title>A near-complete genome assembly of Cinchona calisaya.</title>
        <authorList>
            <person name="Lian D.C."/>
            <person name="Zhao X.W."/>
            <person name="Wei L."/>
        </authorList>
    </citation>
    <scope>NUCLEOTIDE SEQUENCE [LARGE SCALE GENOMIC DNA]</scope>
    <source>
        <tissue evidence="3">Nenye</tissue>
    </source>
</reference>
<keyword evidence="4" id="KW-1185">Reference proteome</keyword>
<organism evidence="3 4">
    <name type="scientific">Cinchona calisaya</name>
    <dbReference type="NCBI Taxonomy" id="153742"/>
    <lineage>
        <taxon>Eukaryota</taxon>
        <taxon>Viridiplantae</taxon>
        <taxon>Streptophyta</taxon>
        <taxon>Embryophyta</taxon>
        <taxon>Tracheophyta</taxon>
        <taxon>Spermatophyta</taxon>
        <taxon>Magnoliopsida</taxon>
        <taxon>eudicotyledons</taxon>
        <taxon>Gunneridae</taxon>
        <taxon>Pentapetalae</taxon>
        <taxon>asterids</taxon>
        <taxon>lamiids</taxon>
        <taxon>Gentianales</taxon>
        <taxon>Rubiaceae</taxon>
        <taxon>Cinchonoideae</taxon>
        <taxon>Cinchoneae</taxon>
        <taxon>Cinchona</taxon>
    </lineage>
</organism>
<gene>
    <name evidence="3" type="ORF">ACH5RR_033308</name>
</gene>
<accession>A0ABD2YMN0</accession>
<evidence type="ECO:0000259" key="2">
    <source>
        <dbReference type="Pfam" id="PF11926"/>
    </source>
</evidence>
<sequence>MLTATVLLKRSCHIKESSNSAGEGGNSAHSHSESASGDSSGSDEMDENHVSSGPSAKARVNNEHILVNGVSESDSHSRDNSVSNAIDYSKALINDFGKHRSKGCFDSGQIWACYDYDFSSNRMILRLYVQIVDMLGDGDYNFRLHTNLLLPPGNPYWPELWEHEDLQTWIKAGLPVGCGIFKCASPRTKYLYHFLHQMRYENYCRSQFRIHPMKGEIWSLHKDTSIVKWASNQANHKNCKYEIVEVLGQGKSYRSTGVAWTKW</sequence>
<feature type="region of interest" description="Disordered" evidence="1">
    <location>
        <begin position="15"/>
        <end position="58"/>
    </location>
</feature>
<feature type="compositionally biased region" description="Low complexity" evidence="1">
    <location>
        <begin position="17"/>
        <end position="40"/>
    </location>
</feature>
<dbReference type="PANTHER" id="PTHR45089:SF15">
    <property type="entry name" value="DUF3444 DOMAIN-CONTAINING PROTEIN"/>
    <property type="match status" value="1"/>
</dbReference>
<dbReference type="Pfam" id="PF11926">
    <property type="entry name" value="DUF3444"/>
    <property type="match status" value="1"/>
</dbReference>
<feature type="domain" description="DUF3444" evidence="2">
    <location>
        <begin position="84"/>
        <end position="259"/>
    </location>
</feature>
<dbReference type="AlphaFoldDB" id="A0ABD2YMN0"/>